<sequence>MITTAVLLHEAAHIMVAVNLGVKISEVELLPFGGQAKAEDFTGLEPEKEIYVAMAGPLISLAMAAVCFFLLPEQGPLTRLFINLNLFLGSFNLLPALPLDGGRMVRAVLSRRAGYRKATLATAFTGKVIAVLALGGGIYLTYTDMSGANLIIIGFLLYWAASKEKKLLAFAFMRFLVNKKSQLTRHGFMECQQIVAAPDTLVKKILDSSRPSYYLTVLIIGHDESVRGILTEAELIECLLEKGPAACIKDC</sequence>
<gene>
    <name evidence="14" type="ORF">ASZ90_018255</name>
</gene>
<dbReference type="InterPro" id="IPR008915">
    <property type="entry name" value="Peptidase_M50"/>
</dbReference>
<evidence type="ECO:0000256" key="8">
    <source>
        <dbReference type="ARBA" id="ARBA00022833"/>
    </source>
</evidence>
<keyword evidence="7" id="KW-0378">Hydrolase</keyword>
<comment type="similarity">
    <text evidence="3">Belongs to the peptidase M50B family.</text>
</comment>
<evidence type="ECO:0000256" key="2">
    <source>
        <dbReference type="ARBA" id="ARBA00004141"/>
    </source>
</evidence>
<evidence type="ECO:0000256" key="1">
    <source>
        <dbReference type="ARBA" id="ARBA00001947"/>
    </source>
</evidence>
<comment type="cofactor">
    <cofactor evidence="1">
        <name>Zn(2+)</name>
        <dbReference type="ChEBI" id="CHEBI:29105"/>
    </cofactor>
</comment>
<evidence type="ECO:0000259" key="13">
    <source>
        <dbReference type="Pfam" id="PF02163"/>
    </source>
</evidence>
<dbReference type="GO" id="GO:0008237">
    <property type="term" value="F:metallopeptidase activity"/>
    <property type="evidence" value="ECO:0007669"/>
    <property type="project" value="UniProtKB-KW"/>
</dbReference>
<evidence type="ECO:0000256" key="4">
    <source>
        <dbReference type="ARBA" id="ARBA00022670"/>
    </source>
</evidence>
<keyword evidence="6" id="KW-0479">Metal-binding</keyword>
<dbReference type="PANTHER" id="PTHR39188:SF3">
    <property type="entry name" value="STAGE IV SPORULATION PROTEIN FB"/>
    <property type="match status" value="1"/>
</dbReference>
<keyword evidence="5 12" id="KW-0812">Transmembrane</keyword>
<reference evidence="14" key="1">
    <citation type="journal article" date="2015" name="Proc. Natl. Acad. Sci. U.S.A.">
        <title>Networks of energetic and metabolic interactions define dynamics in microbial communities.</title>
        <authorList>
            <person name="Embree M."/>
            <person name="Liu J.K."/>
            <person name="Al-Bassam M.M."/>
            <person name="Zengler K."/>
        </authorList>
    </citation>
    <scope>NUCLEOTIDE SEQUENCE</scope>
</reference>
<feature type="transmembrane region" description="Helical" evidence="12">
    <location>
        <begin position="50"/>
        <end position="71"/>
    </location>
</feature>
<evidence type="ECO:0000256" key="11">
    <source>
        <dbReference type="ARBA" id="ARBA00023136"/>
    </source>
</evidence>
<evidence type="ECO:0000256" key="5">
    <source>
        <dbReference type="ARBA" id="ARBA00022692"/>
    </source>
</evidence>
<feature type="transmembrane region" description="Helical" evidence="12">
    <location>
        <begin position="118"/>
        <end position="139"/>
    </location>
</feature>
<dbReference type="GO" id="GO:0006508">
    <property type="term" value="P:proteolysis"/>
    <property type="evidence" value="ECO:0007669"/>
    <property type="project" value="UniProtKB-KW"/>
</dbReference>
<keyword evidence="9 12" id="KW-1133">Transmembrane helix</keyword>
<evidence type="ECO:0000313" key="14">
    <source>
        <dbReference type="EMBL" id="KUG04249.1"/>
    </source>
</evidence>
<evidence type="ECO:0000256" key="7">
    <source>
        <dbReference type="ARBA" id="ARBA00022801"/>
    </source>
</evidence>
<feature type="domain" description="Peptidase M50" evidence="13">
    <location>
        <begin position="2"/>
        <end position="71"/>
    </location>
</feature>
<keyword evidence="11 12" id="KW-0472">Membrane</keyword>
<dbReference type="PANTHER" id="PTHR39188">
    <property type="entry name" value="MEMBRANE-ASSOCIATED ZINC METALLOPROTEASE M50B"/>
    <property type="match status" value="1"/>
</dbReference>
<evidence type="ECO:0000256" key="3">
    <source>
        <dbReference type="ARBA" id="ARBA00007931"/>
    </source>
</evidence>
<accession>A0A0W8E707</accession>
<dbReference type="AlphaFoldDB" id="A0A0W8E707"/>
<dbReference type="GO" id="GO:0016020">
    <property type="term" value="C:membrane"/>
    <property type="evidence" value="ECO:0007669"/>
    <property type="project" value="UniProtKB-SubCell"/>
</dbReference>
<feature type="domain" description="Peptidase M50" evidence="13">
    <location>
        <begin position="80"/>
        <end position="131"/>
    </location>
</feature>
<proteinExistence type="inferred from homology"/>
<evidence type="ECO:0000256" key="6">
    <source>
        <dbReference type="ARBA" id="ARBA00022723"/>
    </source>
</evidence>
<evidence type="ECO:0000256" key="12">
    <source>
        <dbReference type="SAM" id="Phobius"/>
    </source>
</evidence>
<dbReference type="EMBL" id="LNQE01001853">
    <property type="protein sequence ID" value="KUG04249.1"/>
    <property type="molecule type" value="Genomic_DNA"/>
</dbReference>
<organism evidence="14">
    <name type="scientific">hydrocarbon metagenome</name>
    <dbReference type="NCBI Taxonomy" id="938273"/>
    <lineage>
        <taxon>unclassified sequences</taxon>
        <taxon>metagenomes</taxon>
        <taxon>ecological metagenomes</taxon>
    </lineage>
</organism>
<evidence type="ECO:0000256" key="9">
    <source>
        <dbReference type="ARBA" id="ARBA00022989"/>
    </source>
</evidence>
<dbReference type="Pfam" id="PF02163">
    <property type="entry name" value="Peptidase_M50"/>
    <property type="match status" value="2"/>
</dbReference>
<protein>
    <submittedName>
        <fullName evidence="14">Stage iv sporulation pro-sigma-k processing enzyme (Spoivfb)</fullName>
    </submittedName>
</protein>
<keyword evidence="4" id="KW-0645">Protease</keyword>
<comment type="subcellular location">
    <subcellularLocation>
        <location evidence="2">Membrane</location>
        <topology evidence="2">Multi-pass membrane protein</topology>
    </subcellularLocation>
</comment>
<keyword evidence="8" id="KW-0862">Zinc</keyword>
<dbReference type="CDD" id="cd06161">
    <property type="entry name" value="S2P-M50_SpoIVFB"/>
    <property type="match status" value="1"/>
</dbReference>
<keyword evidence="10" id="KW-0482">Metalloprotease</keyword>
<dbReference type="GO" id="GO:0046872">
    <property type="term" value="F:metal ion binding"/>
    <property type="evidence" value="ECO:0007669"/>
    <property type="project" value="UniProtKB-KW"/>
</dbReference>
<evidence type="ECO:0000256" key="10">
    <source>
        <dbReference type="ARBA" id="ARBA00023049"/>
    </source>
</evidence>
<comment type="caution">
    <text evidence="14">The sequence shown here is derived from an EMBL/GenBank/DDBJ whole genome shotgun (WGS) entry which is preliminary data.</text>
</comment>
<name>A0A0W8E707_9ZZZZ</name>
<feature type="transmembrane region" description="Helical" evidence="12">
    <location>
        <begin position="145"/>
        <end position="161"/>
    </location>
</feature>
<feature type="transmembrane region" description="Helical" evidence="12">
    <location>
        <begin position="77"/>
        <end position="97"/>
    </location>
</feature>